<evidence type="ECO:0000313" key="2">
    <source>
        <dbReference type="EMBL" id="VVC34394.1"/>
    </source>
</evidence>
<dbReference type="Pfam" id="PF05699">
    <property type="entry name" value="Dimer_Tnp_hAT"/>
    <property type="match status" value="1"/>
</dbReference>
<proteinExistence type="predicted"/>
<feature type="domain" description="HAT C-terminal dimerisation" evidence="1">
    <location>
        <begin position="2"/>
        <end position="46"/>
    </location>
</feature>
<dbReference type="GO" id="GO:0046983">
    <property type="term" value="F:protein dimerization activity"/>
    <property type="evidence" value="ECO:0007669"/>
    <property type="project" value="InterPro"/>
</dbReference>
<dbReference type="SUPFAM" id="SSF53098">
    <property type="entry name" value="Ribonuclease H-like"/>
    <property type="match status" value="1"/>
</dbReference>
<dbReference type="PANTHER" id="PTHR45749:SF23">
    <property type="entry name" value="ZINC FINGER MYM-TYPE PROTEIN 1-LIKE"/>
    <property type="match status" value="1"/>
</dbReference>
<reference evidence="2 3" key="1">
    <citation type="submission" date="2019-08" db="EMBL/GenBank/DDBJ databases">
        <authorList>
            <person name="Alioto T."/>
            <person name="Alioto T."/>
            <person name="Gomez Garrido J."/>
        </authorList>
    </citation>
    <scope>NUCLEOTIDE SEQUENCE [LARGE SCALE GENOMIC DNA]</scope>
</reference>
<name>A0A5E4MWF1_9HEMI</name>
<dbReference type="PANTHER" id="PTHR45749">
    <property type="match status" value="1"/>
</dbReference>
<keyword evidence="3" id="KW-1185">Reference proteome</keyword>
<dbReference type="OrthoDB" id="6599302at2759"/>
<evidence type="ECO:0000313" key="3">
    <source>
        <dbReference type="Proteomes" id="UP000325440"/>
    </source>
</evidence>
<dbReference type="EMBL" id="CABPRJ010000993">
    <property type="protein sequence ID" value="VVC34394.1"/>
    <property type="molecule type" value="Genomic_DNA"/>
</dbReference>
<organism evidence="2 3">
    <name type="scientific">Cinara cedri</name>
    <dbReference type="NCBI Taxonomy" id="506608"/>
    <lineage>
        <taxon>Eukaryota</taxon>
        <taxon>Metazoa</taxon>
        <taxon>Ecdysozoa</taxon>
        <taxon>Arthropoda</taxon>
        <taxon>Hexapoda</taxon>
        <taxon>Insecta</taxon>
        <taxon>Pterygota</taxon>
        <taxon>Neoptera</taxon>
        <taxon>Paraneoptera</taxon>
        <taxon>Hemiptera</taxon>
        <taxon>Sternorrhyncha</taxon>
        <taxon>Aphidomorpha</taxon>
        <taxon>Aphidoidea</taxon>
        <taxon>Aphididae</taxon>
        <taxon>Lachninae</taxon>
        <taxon>Cinara</taxon>
    </lineage>
</organism>
<dbReference type="InterPro" id="IPR008906">
    <property type="entry name" value="HATC_C_dom"/>
</dbReference>
<dbReference type="Proteomes" id="UP000325440">
    <property type="component" value="Unassembled WGS sequence"/>
</dbReference>
<sequence>MILCTPATNCSAERFFSTLKRVKSYLRLTMKEERLNALTVLNIESEITRELDYKDIIEDFANKQSRKKL</sequence>
<dbReference type="InterPro" id="IPR012337">
    <property type="entry name" value="RNaseH-like_sf"/>
</dbReference>
<gene>
    <name evidence="2" type="ORF">CINCED_3A019791</name>
</gene>
<accession>A0A5E4MWF1</accession>
<protein>
    <submittedName>
        <fullName evidence="2">Ribonuclease H-like domain,HAT, C-terminal dimerisation domain</fullName>
    </submittedName>
</protein>
<evidence type="ECO:0000259" key="1">
    <source>
        <dbReference type="Pfam" id="PF05699"/>
    </source>
</evidence>
<dbReference type="AlphaFoldDB" id="A0A5E4MWF1"/>